<dbReference type="CDD" id="cd03421">
    <property type="entry name" value="SirA_like_N"/>
    <property type="match status" value="1"/>
</dbReference>
<dbReference type="InterPro" id="IPR001455">
    <property type="entry name" value="TusA-like"/>
</dbReference>
<name>A0A6M0SVM7_CLOBO</name>
<comment type="similarity">
    <text evidence="1">Belongs to the sulfur carrier protein TusA family.</text>
</comment>
<sequence length="71" mass="7997">MLVLVQIDARGVSCPQPVLMTKKALENNKEGIDVIVDNMTARGNVERFMKNSGYKVTIKEKEDDFILSARK</sequence>
<gene>
    <name evidence="3" type="ORF">EXM42_01845</name>
</gene>
<evidence type="ECO:0000256" key="1">
    <source>
        <dbReference type="ARBA" id="ARBA00008984"/>
    </source>
</evidence>
<evidence type="ECO:0000313" key="3">
    <source>
        <dbReference type="EMBL" id="NFA59183.1"/>
    </source>
</evidence>
<evidence type="ECO:0000259" key="2">
    <source>
        <dbReference type="PROSITE" id="PS01148"/>
    </source>
</evidence>
<dbReference type="AlphaFoldDB" id="A0A6M0SVM7"/>
<protein>
    <submittedName>
        <fullName evidence="3">SirA family protein</fullName>
    </submittedName>
</protein>
<reference evidence="3 4" key="1">
    <citation type="submission" date="2019-02" db="EMBL/GenBank/DDBJ databases">
        <title>Genome sequencing of Clostridium botulinum clinical isolates.</title>
        <authorList>
            <person name="Brunt J."/>
            <person name="Van Vliet A.H.M."/>
            <person name="Stringer S.C."/>
            <person name="Grant K.A."/>
            <person name="Carter A.C."/>
            <person name="Peck M.W."/>
        </authorList>
    </citation>
    <scope>NUCLEOTIDE SEQUENCE [LARGE SCALE GENOMIC DNA]</scope>
    <source>
        <strain evidence="3 4">R1125/03</strain>
    </source>
</reference>
<dbReference type="EMBL" id="SGJP01000003">
    <property type="protein sequence ID" value="NFA59183.1"/>
    <property type="molecule type" value="Genomic_DNA"/>
</dbReference>
<dbReference type="PROSITE" id="PS01148">
    <property type="entry name" value="UPF0033"/>
    <property type="match status" value="1"/>
</dbReference>
<dbReference type="PANTHER" id="PTHR33279">
    <property type="entry name" value="SULFUR CARRIER PROTEIN YEDF-RELATED"/>
    <property type="match status" value="1"/>
</dbReference>
<dbReference type="InterPro" id="IPR036868">
    <property type="entry name" value="TusA-like_sf"/>
</dbReference>
<accession>A0A6M0SVM7</accession>
<dbReference type="Proteomes" id="UP000473089">
    <property type="component" value="Unassembled WGS sequence"/>
</dbReference>
<evidence type="ECO:0000313" key="4">
    <source>
        <dbReference type="Proteomes" id="UP000473089"/>
    </source>
</evidence>
<dbReference type="SUPFAM" id="SSF64307">
    <property type="entry name" value="SirA-like"/>
    <property type="match status" value="1"/>
</dbReference>
<dbReference type="Pfam" id="PF01206">
    <property type="entry name" value="TusA"/>
    <property type="match status" value="1"/>
</dbReference>
<dbReference type="Gene3D" id="3.30.110.40">
    <property type="entry name" value="TusA-like domain"/>
    <property type="match status" value="1"/>
</dbReference>
<feature type="domain" description="UPF0033" evidence="2">
    <location>
        <begin position="7"/>
        <end position="31"/>
    </location>
</feature>
<proteinExistence type="inferred from homology"/>
<organism evidence="3 4">
    <name type="scientific">Clostridium botulinum</name>
    <dbReference type="NCBI Taxonomy" id="1491"/>
    <lineage>
        <taxon>Bacteria</taxon>
        <taxon>Bacillati</taxon>
        <taxon>Bacillota</taxon>
        <taxon>Clostridia</taxon>
        <taxon>Eubacteriales</taxon>
        <taxon>Clostridiaceae</taxon>
        <taxon>Clostridium</taxon>
    </lineage>
</organism>
<comment type="caution">
    <text evidence="3">The sequence shown here is derived from an EMBL/GenBank/DDBJ whole genome shotgun (WGS) entry which is preliminary data.</text>
</comment>
<dbReference type="PANTHER" id="PTHR33279:SF6">
    <property type="entry name" value="SULFUR CARRIER PROTEIN YEDF-RELATED"/>
    <property type="match status" value="1"/>
</dbReference>